<dbReference type="Pfam" id="PF20297">
    <property type="entry name" value="MSSS"/>
    <property type="match status" value="1"/>
</dbReference>
<evidence type="ECO:0000313" key="12">
    <source>
        <dbReference type="Proteomes" id="UP000018680"/>
    </source>
</evidence>
<dbReference type="SMART" id="SM00534">
    <property type="entry name" value="MUTSac"/>
    <property type="match status" value="1"/>
</dbReference>
<dbReference type="PANTHER" id="PTHR48466:SF2">
    <property type="entry name" value="OS10G0509000 PROTEIN"/>
    <property type="match status" value="1"/>
</dbReference>
<feature type="region of interest" description="Disordered" evidence="9">
    <location>
        <begin position="598"/>
        <end position="622"/>
    </location>
</feature>
<keyword evidence="6 7" id="KW-0238">DNA-binding</keyword>
<dbReference type="InterPro" id="IPR036063">
    <property type="entry name" value="Smr_dom_sf"/>
</dbReference>
<dbReference type="RefSeq" id="WP_024268177.1">
    <property type="nucleotide sequence ID" value="NC_023035.1"/>
</dbReference>
<dbReference type="InterPro" id="IPR005747">
    <property type="entry name" value="MutS2"/>
</dbReference>
<dbReference type="InterPro" id="IPR007696">
    <property type="entry name" value="DNA_mismatch_repair_MutS_core"/>
</dbReference>
<dbReference type="SUPFAM" id="SSF52540">
    <property type="entry name" value="P-loop containing nucleoside triphosphate hydrolases"/>
    <property type="match status" value="1"/>
</dbReference>
<comment type="subunit">
    <text evidence="7">Homodimer. Binds to stalled ribosomes, contacting rRNA.</text>
</comment>
<dbReference type="PIRSF" id="PIRSF005814">
    <property type="entry name" value="MutS_YshD"/>
    <property type="match status" value="1"/>
</dbReference>
<dbReference type="Proteomes" id="UP000018680">
    <property type="component" value="Chromosome"/>
</dbReference>
<dbReference type="GO" id="GO:0019843">
    <property type="term" value="F:rRNA binding"/>
    <property type="evidence" value="ECO:0007669"/>
    <property type="project" value="UniProtKB-UniRule"/>
</dbReference>
<dbReference type="AlphaFoldDB" id="V5WI14"/>
<dbReference type="OrthoDB" id="9808166at2"/>
<keyword evidence="1 7" id="KW-0699">rRNA-binding</keyword>
<keyword evidence="7" id="KW-0255">Endonuclease</keyword>
<comment type="function">
    <text evidence="7">Acts as a ribosome collision sensor, splitting the ribosome into its 2 subunits. Detects stalled/collided 70S ribosomes which it binds and splits by an ATP-hydrolysis driven conformational change. Acts upstream of the ribosome quality control system (RQC), a ribosome-associated complex that mediates the extraction of incompletely synthesized nascent chains from stalled ribosomes and their subsequent degradation. Probably generates substrates for RQC.</text>
</comment>
<keyword evidence="8" id="KW-0175">Coiled coil</keyword>
<dbReference type="eggNOG" id="COG1193">
    <property type="taxonomic scope" value="Bacteria"/>
</dbReference>
<evidence type="ECO:0000256" key="9">
    <source>
        <dbReference type="SAM" id="MobiDB-lite"/>
    </source>
</evidence>
<keyword evidence="5 7" id="KW-0694">RNA-binding</keyword>
<dbReference type="GO" id="GO:0004519">
    <property type="term" value="F:endonuclease activity"/>
    <property type="evidence" value="ECO:0007669"/>
    <property type="project" value="UniProtKB-UniRule"/>
</dbReference>
<dbReference type="GO" id="GO:0005524">
    <property type="term" value="F:ATP binding"/>
    <property type="evidence" value="ECO:0007669"/>
    <property type="project" value="UniProtKB-UniRule"/>
</dbReference>
<protein>
    <recommendedName>
        <fullName evidence="7">Endonuclease MutS2</fullName>
        <ecNumber evidence="7">3.1.-.-</ecNumber>
    </recommendedName>
    <alternativeName>
        <fullName evidence="7">Ribosome-associated protein quality control-upstream factor</fullName>
        <shortName evidence="7">RQC-upstream factor</shortName>
        <shortName evidence="7">RqcU</shortName>
        <ecNumber evidence="7">3.6.4.-</ecNumber>
    </alternativeName>
</protein>
<dbReference type="NCBIfam" id="TIGR01069">
    <property type="entry name" value="mutS2"/>
    <property type="match status" value="1"/>
</dbReference>
<feature type="binding site" evidence="7">
    <location>
        <begin position="332"/>
        <end position="339"/>
    </location>
    <ligand>
        <name>ATP</name>
        <dbReference type="ChEBI" id="CHEBI:30616"/>
    </ligand>
</feature>
<evidence type="ECO:0000259" key="10">
    <source>
        <dbReference type="PROSITE" id="PS50828"/>
    </source>
</evidence>
<keyword evidence="4 7" id="KW-0067">ATP-binding</keyword>
<evidence type="ECO:0000256" key="8">
    <source>
        <dbReference type="SAM" id="Coils"/>
    </source>
</evidence>
<dbReference type="EMBL" id="CP006939">
    <property type="protein sequence ID" value="AHC15260.1"/>
    <property type="molecule type" value="Genomic_DNA"/>
</dbReference>
<evidence type="ECO:0000256" key="7">
    <source>
        <dbReference type="HAMAP-Rule" id="MF_00092"/>
    </source>
</evidence>
<dbReference type="InterPro" id="IPR027417">
    <property type="entry name" value="P-loop_NTPase"/>
</dbReference>
<dbReference type="Gene3D" id="3.30.1370.110">
    <property type="match status" value="1"/>
</dbReference>
<proteinExistence type="inferred from homology"/>
<dbReference type="InterPro" id="IPR000432">
    <property type="entry name" value="DNA_mismatch_repair_MutS_C"/>
</dbReference>
<dbReference type="PROSITE" id="PS00486">
    <property type="entry name" value="DNA_MISMATCH_REPAIR_2"/>
    <property type="match status" value="1"/>
</dbReference>
<gene>
    <name evidence="7" type="primary">mutS2</name>
    <name evidence="7" type="synonym">rqcU</name>
    <name evidence="11" type="ORF">L21SP2_1887</name>
</gene>
<evidence type="ECO:0000256" key="6">
    <source>
        <dbReference type="ARBA" id="ARBA00023125"/>
    </source>
</evidence>
<dbReference type="GO" id="GO:0043023">
    <property type="term" value="F:ribosomal large subunit binding"/>
    <property type="evidence" value="ECO:0007669"/>
    <property type="project" value="UniProtKB-UniRule"/>
</dbReference>
<feature type="coiled-coil region" evidence="8">
    <location>
        <begin position="516"/>
        <end position="550"/>
    </location>
</feature>
<name>V5WI14_9SPIO</name>
<dbReference type="InterPro" id="IPR046893">
    <property type="entry name" value="MSSS"/>
</dbReference>
<dbReference type="GO" id="GO:0140664">
    <property type="term" value="F:ATP-dependent DNA damage sensor activity"/>
    <property type="evidence" value="ECO:0007669"/>
    <property type="project" value="InterPro"/>
</dbReference>
<evidence type="ECO:0000256" key="4">
    <source>
        <dbReference type="ARBA" id="ARBA00022840"/>
    </source>
</evidence>
<evidence type="ECO:0000256" key="5">
    <source>
        <dbReference type="ARBA" id="ARBA00022884"/>
    </source>
</evidence>
<dbReference type="EC" id="3.1.-.-" evidence="7"/>
<accession>V5WI14</accession>
<evidence type="ECO:0000256" key="1">
    <source>
        <dbReference type="ARBA" id="ARBA00022730"/>
    </source>
</evidence>
<dbReference type="InterPro" id="IPR002625">
    <property type="entry name" value="Smr_dom"/>
</dbReference>
<dbReference type="GO" id="GO:0072344">
    <property type="term" value="P:rescue of stalled ribosome"/>
    <property type="evidence" value="ECO:0007669"/>
    <property type="project" value="UniProtKB-UniRule"/>
</dbReference>
<dbReference type="SUPFAM" id="SSF48334">
    <property type="entry name" value="DNA repair protein MutS, domain III"/>
    <property type="match status" value="1"/>
</dbReference>
<keyword evidence="3 7" id="KW-0378">Hydrolase</keyword>
<feature type="domain" description="Smr" evidence="10">
    <location>
        <begin position="752"/>
        <end position="826"/>
    </location>
</feature>
<dbReference type="PATRIC" id="fig|1307761.3.peg.1881"/>
<dbReference type="SUPFAM" id="SSF160443">
    <property type="entry name" value="SMR domain-like"/>
    <property type="match status" value="1"/>
</dbReference>
<dbReference type="KEGG" id="slr:L21SP2_1887"/>
<dbReference type="PANTHER" id="PTHR48466">
    <property type="entry name" value="OS10G0509000 PROTEIN-RELATED"/>
    <property type="match status" value="1"/>
</dbReference>
<sequence>MNQHSIEILEFDRIIRICRNYSIFNPVRAEFPFFTRADELTAELELIRAIRKIQSLQAHGLQDLSTVDDILPLLGKEGMVLEMEQLSRLMILINSFASVHHWLNQDEAEDVMEPGEYARLKEFRQDLSHPRELLKILSPYFDSSGRFREDEIPALRKIVGRIQKIHGSIQETARGFISGQKDIWSSDEIAQRDGRVVLALKSDHRGKVDGLIHGSSNSGQTIYIEPQKLLEENNALSEAKSEYQMEVHRILRECSAALRDYRSELELFQTRMLRFDSLQMRSRLSISQRGISPEIAERGISLRNARHPSLGGNAVPITIEMKAGTRILVLSGPNTGGKTVSMKTLGLLTLMHQSGMEIPAAEGSRLPLFSDILVDIGDEQSIDAGLSTFSAHLKNLSAVLQGAKDNALILLDELGSGTNPSEGSALSMAVMEHLSTTGVYAMVTTHHDALKAHAFTREGMENASVEFDGESLEPTYNIVSGVPGESHALDIAARVGMDAKILQRAREYSSDDGLRMQELIEDLRSRQHELRELENQLQKRSADLKNAEDEYGRRYQALRERELRVKEEKLREHGGFIQESRKEIESLLQQLRAAEKAALKTAEKTPGETGASSDSSEEIRRSRELLSEISRQHKEEVEKNIDEQEARYEARKYRSGRSQVFQPGATVRYRGSAKPARIVEAGKKKNSWVILAGSMKMTVQEKDLELVQAADSGGAGGRVHVEYDKGGGDTASGGRQSSGKDQSGSIQPSLTLDIRGRRLEDALKELERFMDGATVQGMNFVAVIHGKGTGVLQNGVHEFIKSNYEIQSIQFAPPEDGGFGKSYVYL</sequence>
<organism evidence="11 12">
    <name type="scientific">Salinispira pacifica</name>
    <dbReference type="NCBI Taxonomy" id="1307761"/>
    <lineage>
        <taxon>Bacteria</taxon>
        <taxon>Pseudomonadati</taxon>
        <taxon>Spirochaetota</taxon>
        <taxon>Spirochaetia</taxon>
        <taxon>Spirochaetales</taxon>
        <taxon>Spirochaetaceae</taxon>
        <taxon>Salinispira</taxon>
    </lineage>
</organism>
<dbReference type="GO" id="GO:0016887">
    <property type="term" value="F:ATP hydrolysis activity"/>
    <property type="evidence" value="ECO:0007669"/>
    <property type="project" value="InterPro"/>
</dbReference>
<dbReference type="GO" id="GO:0030983">
    <property type="term" value="F:mismatched DNA binding"/>
    <property type="evidence" value="ECO:0007669"/>
    <property type="project" value="InterPro"/>
</dbReference>
<dbReference type="STRING" id="1307761.L21SP2_1887"/>
<keyword evidence="2 7" id="KW-0547">Nucleotide-binding</keyword>
<dbReference type="Gene3D" id="3.40.50.300">
    <property type="entry name" value="P-loop containing nucleotide triphosphate hydrolases"/>
    <property type="match status" value="1"/>
</dbReference>
<evidence type="ECO:0000256" key="3">
    <source>
        <dbReference type="ARBA" id="ARBA00022801"/>
    </source>
</evidence>
<dbReference type="PROSITE" id="PS50828">
    <property type="entry name" value="SMR"/>
    <property type="match status" value="1"/>
</dbReference>
<dbReference type="InterPro" id="IPR045076">
    <property type="entry name" value="MutS"/>
</dbReference>
<comment type="similarity">
    <text evidence="7">Belongs to the DNA mismatch repair MutS family. MutS2 subfamily.</text>
</comment>
<dbReference type="GO" id="GO:0006298">
    <property type="term" value="P:mismatch repair"/>
    <property type="evidence" value="ECO:0007669"/>
    <property type="project" value="InterPro"/>
</dbReference>
<dbReference type="EC" id="3.6.4.-" evidence="7"/>
<dbReference type="SMART" id="SM00463">
    <property type="entry name" value="SMR"/>
    <property type="match status" value="1"/>
</dbReference>
<feature type="region of interest" description="Disordered" evidence="9">
    <location>
        <begin position="714"/>
        <end position="748"/>
    </location>
</feature>
<dbReference type="HOGENOM" id="CLU_011252_2_1_12"/>
<dbReference type="InterPro" id="IPR036187">
    <property type="entry name" value="DNA_mismatch_repair_MutS_sf"/>
</dbReference>
<dbReference type="SMART" id="SM00533">
    <property type="entry name" value="MUTSd"/>
    <property type="match status" value="1"/>
</dbReference>
<dbReference type="Pfam" id="PF00488">
    <property type="entry name" value="MutS_V"/>
    <property type="match status" value="1"/>
</dbReference>
<evidence type="ECO:0000256" key="2">
    <source>
        <dbReference type="ARBA" id="ARBA00022741"/>
    </source>
</evidence>
<keyword evidence="12" id="KW-1185">Reference proteome</keyword>
<reference evidence="11 12" key="1">
    <citation type="journal article" date="2015" name="Stand. Genomic Sci.">
        <title>Complete genome sequence and description of Salinispira pacifica gen. nov., sp. nov., a novel spirochaete isolated form a hypersaline microbial mat.</title>
        <authorList>
            <person name="Ben Hania W."/>
            <person name="Joseph M."/>
            <person name="Schumann P."/>
            <person name="Bunk B."/>
            <person name="Fiebig A."/>
            <person name="Sproer C."/>
            <person name="Klenk H.P."/>
            <person name="Fardeau M.L."/>
            <person name="Spring S."/>
        </authorList>
    </citation>
    <scope>NUCLEOTIDE SEQUENCE [LARGE SCALE GENOMIC DNA]</scope>
    <source>
        <strain evidence="11 12">L21-RPul-D2</strain>
    </source>
</reference>
<evidence type="ECO:0000313" key="11">
    <source>
        <dbReference type="EMBL" id="AHC15260.1"/>
    </source>
</evidence>
<dbReference type="HAMAP" id="MF_00092">
    <property type="entry name" value="MutS2"/>
    <property type="match status" value="1"/>
</dbReference>
<dbReference type="Pfam" id="PF01713">
    <property type="entry name" value="Smr"/>
    <property type="match status" value="1"/>
</dbReference>
<dbReference type="FunFam" id="3.40.50.300:FF:000830">
    <property type="entry name" value="Endonuclease MutS2"/>
    <property type="match status" value="1"/>
</dbReference>
<dbReference type="GO" id="GO:0045910">
    <property type="term" value="P:negative regulation of DNA recombination"/>
    <property type="evidence" value="ECO:0007669"/>
    <property type="project" value="InterPro"/>
</dbReference>
<comment type="function">
    <text evidence="7">Endonuclease that is involved in the suppression of homologous recombination and thus may have a key role in the control of bacterial genetic diversity.</text>
</comment>
<keyword evidence="7" id="KW-0540">Nuclease</keyword>
<feature type="compositionally biased region" description="Polar residues" evidence="9">
    <location>
        <begin position="733"/>
        <end position="748"/>
    </location>
</feature>